<name>A0A9D9IIJ6_9BACT</name>
<dbReference type="EMBL" id="JADIMA010000067">
    <property type="protein sequence ID" value="MBO8473363.1"/>
    <property type="molecule type" value="Genomic_DNA"/>
</dbReference>
<evidence type="ECO:0000256" key="1">
    <source>
        <dbReference type="ARBA" id="ARBA00022729"/>
    </source>
</evidence>
<keyword evidence="1" id="KW-0732">Signal</keyword>
<evidence type="ECO:0000259" key="4">
    <source>
        <dbReference type="Pfam" id="PF13505"/>
    </source>
</evidence>
<evidence type="ECO:0000256" key="3">
    <source>
        <dbReference type="SAM" id="Phobius"/>
    </source>
</evidence>
<sequence>MDTADRFSEALRNKAGGLEIAPPEDTLEGIHKSMAVRRNLLRAASACCCLAVIAAGAGIYALSSKDRDTIQRIHTDYGRIAAAISVERPAVFPGNIGTSIRAEKEEKRETHEKDNGHRHVKQDYTGSTQKTTRREPVQNDFPSYEYETFPAATPLPERRHGEIMLQASVSPGTVQYSPAGQAISPSTLNASGAAMSKNDIELEHSIPVSYGISITYGISKRWNVSAGIDYTLYKSQGTSAKGSLSQKLHYISIPVGASFDIYENDFFNFYITAGASLDKCVSGNVKYTFTDRAGNSGNKTVILDTGGIQGSFRAGAGMMFKIAPHTSVFAEPMYIRYFNGKNAIGSYRTAHVNGFNVSVGLRFGF</sequence>
<dbReference type="Pfam" id="PF13505">
    <property type="entry name" value="OMP_b-brl"/>
    <property type="match status" value="1"/>
</dbReference>
<organism evidence="5 6">
    <name type="scientific">Candidatus Merdivivens pullicola</name>
    <dbReference type="NCBI Taxonomy" id="2840872"/>
    <lineage>
        <taxon>Bacteria</taxon>
        <taxon>Pseudomonadati</taxon>
        <taxon>Bacteroidota</taxon>
        <taxon>Bacteroidia</taxon>
        <taxon>Bacteroidales</taxon>
        <taxon>Muribaculaceae</taxon>
        <taxon>Muribaculaceae incertae sedis</taxon>
        <taxon>Candidatus Merdivivens</taxon>
    </lineage>
</organism>
<feature type="region of interest" description="Disordered" evidence="2">
    <location>
        <begin position="100"/>
        <end position="135"/>
    </location>
</feature>
<keyword evidence="3" id="KW-0472">Membrane</keyword>
<dbReference type="InterPro" id="IPR011250">
    <property type="entry name" value="OMP/PagP_B-barrel"/>
</dbReference>
<keyword evidence="3" id="KW-0812">Transmembrane</keyword>
<dbReference type="Proteomes" id="UP000823604">
    <property type="component" value="Unassembled WGS sequence"/>
</dbReference>
<gene>
    <name evidence="5" type="ORF">IAB81_07005</name>
</gene>
<dbReference type="Gene3D" id="2.40.160.20">
    <property type="match status" value="1"/>
</dbReference>
<accession>A0A9D9IIJ6</accession>
<dbReference type="AlphaFoldDB" id="A0A9D9IIJ6"/>
<protein>
    <submittedName>
        <fullName evidence="5">Porin family protein</fullName>
    </submittedName>
</protein>
<feature type="domain" description="Outer membrane protein beta-barrel" evidence="4">
    <location>
        <begin position="206"/>
        <end position="363"/>
    </location>
</feature>
<keyword evidence="3" id="KW-1133">Transmembrane helix</keyword>
<dbReference type="InterPro" id="IPR027385">
    <property type="entry name" value="Beta-barrel_OMP"/>
</dbReference>
<evidence type="ECO:0000313" key="5">
    <source>
        <dbReference type="EMBL" id="MBO8473363.1"/>
    </source>
</evidence>
<dbReference type="SUPFAM" id="SSF56925">
    <property type="entry name" value="OMPA-like"/>
    <property type="match status" value="1"/>
</dbReference>
<feature type="transmembrane region" description="Helical" evidence="3">
    <location>
        <begin position="40"/>
        <end position="62"/>
    </location>
</feature>
<feature type="compositionally biased region" description="Basic and acidic residues" evidence="2">
    <location>
        <begin position="101"/>
        <end position="117"/>
    </location>
</feature>
<proteinExistence type="predicted"/>
<evidence type="ECO:0000313" key="6">
    <source>
        <dbReference type="Proteomes" id="UP000823604"/>
    </source>
</evidence>
<reference evidence="5" key="1">
    <citation type="submission" date="2020-10" db="EMBL/GenBank/DDBJ databases">
        <authorList>
            <person name="Gilroy R."/>
        </authorList>
    </citation>
    <scope>NUCLEOTIDE SEQUENCE</scope>
    <source>
        <strain evidence="5">B1-8020</strain>
    </source>
</reference>
<reference evidence="5" key="2">
    <citation type="journal article" date="2021" name="PeerJ">
        <title>Extensive microbial diversity within the chicken gut microbiome revealed by metagenomics and culture.</title>
        <authorList>
            <person name="Gilroy R."/>
            <person name="Ravi A."/>
            <person name="Getino M."/>
            <person name="Pursley I."/>
            <person name="Horton D.L."/>
            <person name="Alikhan N.F."/>
            <person name="Baker D."/>
            <person name="Gharbi K."/>
            <person name="Hall N."/>
            <person name="Watson M."/>
            <person name="Adriaenssens E.M."/>
            <person name="Foster-Nyarko E."/>
            <person name="Jarju S."/>
            <person name="Secka A."/>
            <person name="Antonio M."/>
            <person name="Oren A."/>
            <person name="Chaudhuri R.R."/>
            <person name="La Ragione R."/>
            <person name="Hildebrand F."/>
            <person name="Pallen M.J."/>
        </authorList>
    </citation>
    <scope>NUCLEOTIDE SEQUENCE</scope>
    <source>
        <strain evidence="5">B1-8020</strain>
    </source>
</reference>
<evidence type="ECO:0000256" key="2">
    <source>
        <dbReference type="SAM" id="MobiDB-lite"/>
    </source>
</evidence>
<comment type="caution">
    <text evidence="5">The sequence shown here is derived from an EMBL/GenBank/DDBJ whole genome shotgun (WGS) entry which is preliminary data.</text>
</comment>